<sequence length="339" mass="40252">MAGIQISDRTYIEELAQNQPRNLMVVCERLFLDFHYDSTPGEMAVQIAKKLQGDPMLLGEMLREEAVDLLFDLWQMKESQIVPEQHLEELQQLHYLGFISADNQNLMVNMEAKDIFFFSLKSHKMRKIMEKYTEWEKIIFGMLFTYGILDVYECYKIFAEIQETPVYYADFEQFLMLRMVFWHSGLMLRNERTKKLFMASREAEDRDAVFEQWNQHKDLEFCRYSREEYMNLAMGNGIAGWDGIPELFLFVLESIDQDRYQAMIIIKSIILIIQNGETYLEAILKMNKILNINSEKDEKEICSYIKKIFYSVPIYGLKGHTREELNRKEMFQVIDGGKH</sequence>
<dbReference type="Proteomes" id="UP000613208">
    <property type="component" value="Unassembled WGS sequence"/>
</dbReference>
<accession>A0A916Q6F1</accession>
<keyword evidence="2" id="KW-1185">Reference proteome</keyword>
<name>A0A916Q6F1_9FIRM</name>
<reference evidence="1" key="1">
    <citation type="submission" date="2020-06" db="EMBL/GenBank/DDBJ databases">
        <title>Characterization of fructooligosaccharide metabolism and fructooligosaccharide-degrading enzymes in human commensal butyrate producers.</title>
        <authorList>
            <person name="Tanno H."/>
            <person name="Fujii T."/>
            <person name="Hirano K."/>
            <person name="Maeno S."/>
            <person name="Tonozuka T."/>
            <person name="Sakamoto M."/>
            <person name="Ohkuma M."/>
            <person name="Tochio T."/>
            <person name="Endo A."/>
        </authorList>
    </citation>
    <scope>NUCLEOTIDE SEQUENCE</scope>
    <source>
        <strain evidence="1">JCM 17466</strain>
    </source>
</reference>
<gene>
    <name evidence="1" type="ORF">ANBU17_16110</name>
</gene>
<organism evidence="1 2">
    <name type="scientific">Anaerostipes butyraticus</name>
    <dbReference type="NCBI Taxonomy" id="645466"/>
    <lineage>
        <taxon>Bacteria</taxon>
        <taxon>Bacillati</taxon>
        <taxon>Bacillota</taxon>
        <taxon>Clostridia</taxon>
        <taxon>Lachnospirales</taxon>
        <taxon>Lachnospiraceae</taxon>
        <taxon>Anaerostipes</taxon>
    </lineage>
</organism>
<dbReference type="AlphaFoldDB" id="A0A916Q6F1"/>
<protein>
    <submittedName>
        <fullName evidence="1">Uncharacterized protein</fullName>
    </submittedName>
</protein>
<proteinExistence type="predicted"/>
<dbReference type="RefSeq" id="WP_201310973.1">
    <property type="nucleotide sequence ID" value="NZ_BLYI01000033.1"/>
</dbReference>
<comment type="caution">
    <text evidence="1">The sequence shown here is derived from an EMBL/GenBank/DDBJ whole genome shotgun (WGS) entry which is preliminary data.</text>
</comment>
<evidence type="ECO:0000313" key="1">
    <source>
        <dbReference type="EMBL" id="GFO85264.1"/>
    </source>
</evidence>
<dbReference type="EMBL" id="BLYI01000033">
    <property type="protein sequence ID" value="GFO85264.1"/>
    <property type="molecule type" value="Genomic_DNA"/>
</dbReference>
<evidence type="ECO:0000313" key="2">
    <source>
        <dbReference type="Proteomes" id="UP000613208"/>
    </source>
</evidence>